<dbReference type="InterPro" id="IPR036249">
    <property type="entry name" value="Thioredoxin-like_sf"/>
</dbReference>
<keyword evidence="3" id="KW-1185">Reference proteome</keyword>
<reference evidence="2 3" key="1">
    <citation type="submission" date="2021-12" db="EMBL/GenBank/DDBJ databases">
        <title>Genome sequencing of bacteria with rrn-lacking chromosome and rrn-plasmid.</title>
        <authorList>
            <person name="Anda M."/>
            <person name="Iwasaki W."/>
        </authorList>
    </citation>
    <scope>NUCLEOTIDE SEQUENCE [LARGE SCALE GENOMIC DNA]</scope>
    <source>
        <strain evidence="2 3">NBRC 101262</strain>
    </source>
</reference>
<accession>A0ABM7VFG0</accession>
<gene>
    <name evidence="2" type="ORF">PEPS_19470</name>
</gene>
<organism evidence="2 3">
    <name type="scientific">Persicobacter psychrovividus</name>
    <dbReference type="NCBI Taxonomy" id="387638"/>
    <lineage>
        <taxon>Bacteria</taxon>
        <taxon>Pseudomonadati</taxon>
        <taxon>Bacteroidota</taxon>
        <taxon>Cytophagia</taxon>
        <taxon>Cytophagales</taxon>
        <taxon>Persicobacteraceae</taxon>
        <taxon>Persicobacter</taxon>
    </lineage>
</organism>
<dbReference type="SUPFAM" id="SSF52833">
    <property type="entry name" value="Thioredoxin-like"/>
    <property type="match status" value="1"/>
</dbReference>
<protein>
    <recommendedName>
        <fullName evidence="4">SelT/SelW/SelH family protein</fullName>
    </recommendedName>
</protein>
<evidence type="ECO:0000256" key="1">
    <source>
        <dbReference type="ARBA" id="ARBA00023284"/>
    </source>
</evidence>
<proteinExistence type="predicted"/>
<dbReference type="PANTHER" id="PTHR36417:SF2">
    <property type="entry name" value="SELENOPROTEIN DOMAIN PROTEIN (AFU_ORTHOLOGUE AFUA_1G05220)"/>
    <property type="match status" value="1"/>
</dbReference>
<dbReference type="Gene3D" id="3.40.30.10">
    <property type="entry name" value="Glutaredoxin"/>
    <property type="match status" value="1"/>
</dbReference>
<dbReference type="Proteomes" id="UP001354989">
    <property type="component" value="Chromosome"/>
</dbReference>
<keyword evidence="1" id="KW-0676">Redox-active center</keyword>
<evidence type="ECO:0008006" key="4">
    <source>
        <dbReference type="Google" id="ProtNLM"/>
    </source>
</evidence>
<evidence type="ECO:0000313" key="3">
    <source>
        <dbReference type="Proteomes" id="UP001354989"/>
    </source>
</evidence>
<sequence>MAQELLQTFETDLEGVQLMPATGGTYEILIDDQLIFSFKVSRRFPQPKEIKKLIRDHIDPDRDLGHNDR</sequence>
<name>A0ABM7VFG0_9BACT</name>
<dbReference type="NCBIfam" id="TIGR02174">
    <property type="entry name" value="CXXU_selWTH"/>
    <property type="match status" value="1"/>
</dbReference>
<dbReference type="PANTHER" id="PTHR36417">
    <property type="entry name" value="SELENOPROTEIN DOMAIN PROTEIN (AFU_ORTHOLOGUE AFUA_1G05220)"/>
    <property type="match status" value="1"/>
</dbReference>
<dbReference type="EMBL" id="AP025292">
    <property type="protein sequence ID" value="BDC99666.1"/>
    <property type="molecule type" value="Genomic_DNA"/>
</dbReference>
<dbReference type="InterPro" id="IPR011893">
    <property type="entry name" value="Selenoprotein_Rdx-typ"/>
</dbReference>
<dbReference type="Pfam" id="PF10262">
    <property type="entry name" value="Rdx"/>
    <property type="match status" value="1"/>
</dbReference>
<evidence type="ECO:0000313" key="2">
    <source>
        <dbReference type="EMBL" id="BDC99666.1"/>
    </source>
</evidence>